<evidence type="ECO:0000313" key="1">
    <source>
        <dbReference type="EMBL" id="KAJ6340034.1"/>
    </source>
</evidence>
<keyword evidence="2" id="KW-1185">Reference proteome</keyword>
<reference evidence="1" key="1">
    <citation type="submission" date="2022-10" db="EMBL/GenBank/DDBJ databases">
        <authorList>
            <person name="Hyden B.L."/>
            <person name="Feng K."/>
            <person name="Yates T."/>
            <person name="Jawdy S."/>
            <person name="Smart L.B."/>
            <person name="Muchero W."/>
        </authorList>
    </citation>
    <scope>NUCLEOTIDE SEQUENCE</scope>
    <source>
        <tissue evidence="1">Shoot tip</tissue>
    </source>
</reference>
<accession>A0ABQ9AHN5</accession>
<evidence type="ECO:0000313" key="2">
    <source>
        <dbReference type="Proteomes" id="UP001141253"/>
    </source>
</evidence>
<reference evidence="1" key="2">
    <citation type="journal article" date="2023" name="Int. J. Mol. Sci.">
        <title>De Novo Assembly and Annotation of 11 Diverse Shrub Willow (Salix) Genomes Reveals Novel Gene Organization in Sex-Linked Regions.</title>
        <authorList>
            <person name="Hyden B."/>
            <person name="Feng K."/>
            <person name="Yates T.B."/>
            <person name="Jawdy S."/>
            <person name="Cereghino C."/>
            <person name="Smart L.B."/>
            <person name="Muchero W."/>
        </authorList>
    </citation>
    <scope>NUCLEOTIDE SEQUENCE</scope>
    <source>
        <tissue evidence="1">Shoot tip</tissue>
    </source>
</reference>
<dbReference type="EMBL" id="JAPFFI010000020">
    <property type="protein sequence ID" value="KAJ6340034.1"/>
    <property type="molecule type" value="Genomic_DNA"/>
</dbReference>
<proteinExistence type="predicted"/>
<sequence>MNGCIREVVSHNSNCSTQLLRICIFSTMSVGINNINNHANQILMLLSANRESSLQNFNRSTRSAPSSHSSITDIMDSALASCNLPARLEAISSLEGSDLYH</sequence>
<protein>
    <submittedName>
        <fullName evidence="1">Uncharacterized protein</fullName>
    </submittedName>
</protein>
<organism evidence="1 2">
    <name type="scientific">Salix suchowensis</name>
    <dbReference type="NCBI Taxonomy" id="1278906"/>
    <lineage>
        <taxon>Eukaryota</taxon>
        <taxon>Viridiplantae</taxon>
        <taxon>Streptophyta</taxon>
        <taxon>Embryophyta</taxon>
        <taxon>Tracheophyta</taxon>
        <taxon>Spermatophyta</taxon>
        <taxon>Magnoliopsida</taxon>
        <taxon>eudicotyledons</taxon>
        <taxon>Gunneridae</taxon>
        <taxon>Pentapetalae</taxon>
        <taxon>rosids</taxon>
        <taxon>fabids</taxon>
        <taxon>Malpighiales</taxon>
        <taxon>Salicaceae</taxon>
        <taxon>Saliceae</taxon>
        <taxon>Salix</taxon>
    </lineage>
</organism>
<dbReference type="Proteomes" id="UP001141253">
    <property type="component" value="Chromosome 15W"/>
</dbReference>
<gene>
    <name evidence="1" type="ORF">OIU77_007892</name>
</gene>
<name>A0ABQ9AHN5_9ROSI</name>
<comment type="caution">
    <text evidence="1">The sequence shown here is derived from an EMBL/GenBank/DDBJ whole genome shotgun (WGS) entry which is preliminary data.</text>
</comment>